<dbReference type="EMBL" id="JAHWZX010000001">
    <property type="protein sequence ID" value="MBW4329565.1"/>
    <property type="molecule type" value="Genomic_DNA"/>
</dbReference>
<keyword evidence="2" id="KW-1185">Reference proteome</keyword>
<name>A0ABS6XJC6_9SPHN</name>
<sequence>MAPVTALGFVLYMGIVKPPSTSAKLSEPDMLAIADPTGDTTPDIFAGGSARYP</sequence>
<comment type="caution">
    <text evidence="1">The sequence shown here is derived from an EMBL/GenBank/DDBJ whole genome shotgun (WGS) entry which is preliminary data.</text>
</comment>
<protein>
    <submittedName>
        <fullName evidence="1">Uncharacterized protein</fullName>
    </submittedName>
</protein>
<organism evidence="1 2">
    <name type="scientific">Stakelama flava</name>
    <dbReference type="NCBI Taxonomy" id="2860338"/>
    <lineage>
        <taxon>Bacteria</taxon>
        <taxon>Pseudomonadati</taxon>
        <taxon>Pseudomonadota</taxon>
        <taxon>Alphaproteobacteria</taxon>
        <taxon>Sphingomonadales</taxon>
        <taxon>Sphingomonadaceae</taxon>
        <taxon>Stakelama</taxon>
    </lineage>
</organism>
<evidence type="ECO:0000313" key="2">
    <source>
        <dbReference type="Proteomes" id="UP001197214"/>
    </source>
</evidence>
<dbReference type="RefSeq" id="WP_219236659.1">
    <property type="nucleotide sequence ID" value="NZ_JAHWZX010000001.1"/>
</dbReference>
<evidence type="ECO:0000313" key="1">
    <source>
        <dbReference type="EMBL" id="MBW4329565.1"/>
    </source>
</evidence>
<gene>
    <name evidence="1" type="ORF">KY084_01575</name>
</gene>
<reference evidence="1 2" key="1">
    <citation type="submission" date="2021-07" db="EMBL/GenBank/DDBJ databases">
        <title>Stakelama flava sp. nov., a novel endophytic bacterium isolated from branch of Kandelia candel.</title>
        <authorList>
            <person name="Tuo L."/>
        </authorList>
    </citation>
    <scope>NUCLEOTIDE SEQUENCE [LARGE SCALE GENOMIC DNA]</scope>
    <source>
        <strain evidence="1 2">CBK3Z-3</strain>
    </source>
</reference>
<dbReference type="Proteomes" id="UP001197214">
    <property type="component" value="Unassembled WGS sequence"/>
</dbReference>
<accession>A0ABS6XJC6</accession>
<proteinExistence type="predicted"/>